<dbReference type="InterPro" id="IPR047664">
    <property type="entry name" value="SWEET"/>
</dbReference>
<protein>
    <recommendedName>
        <fullName evidence="10">Bidirectional sugar transporter SWEET</fullName>
    </recommendedName>
</protein>
<evidence type="ECO:0000256" key="7">
    <source>
        <dbReference type="ARBA" id="ARBA00022737"/>
    </source>
</evidence>
<evidence type="ECO:0000256" key="1">
    <source>
        <dbReference type="ARBA" id="ARBA00004651"/>
    </source>
</evidence>
<gene>
    <name evidence="11" type="ORF">SAY87_009274</name>
</gene>
<dbReference type="FunFam" id="1.20.1280.290:FF:000003">
    <property type="entry name" value="Bidirectional sugar transporter SWEET"/>
    <property type="match status" value="1"/>
</dbReference>
<comment type="function">
    <text evidence="10">Mediates both low-affinity uptake and efflux of sugar across the membrane.</text>
</comment>
<dbReference type="Proteomes" id="UP001345219">
    <property type="component" value="Chromosome 8"/>
</dbReference>
<feature type="transmembrane region" description="Helical" evidence="10">
    <location>
        <begin position="80"/>
        <end position="103"/>
    </location>
</feature>
<dbReference type="Gene3D" id="1.20.1280.290">
    <property type="match status" value="2"/>
</dbReference>
<proteinExistence type="inferred from homology"/>
<evidence type="ECO:0000313" key="12">
    <source>
        <dbReference type="Proteomes" id="UP001345219"/>
    </source>
</evidence>
<dbReference type="PANTHER" id="PTHR10791:SF134">
    <property type="entry name" value="BIDIRECTIONAL SUGAR TRANSPORTER SWEET9"/>
    <property type="match status" value="1"/>
</dbReference>
<dbReference type="GO" id="GO:0005886">
    <property type="term" value="C:plasma membrane"/>
    <property type="evidence" value="ECO:0007669"/>
    <property type="project" value="UniProtKB-SubCell"/>
</dbReference>
<feature type="transmembrane region" description="Helical" evidence="10">
    <location>
        <begin position="18"/>
        <end position="45"/>
    </location>
</feature>
<dbReference type="InterPro" id="IPR004316">
    <property type="entry name" value="SWEET_rpt"/>
</dbReference>
<evidence type="ECO:0000256" key="9">
    <source>
        <dbReference type="ARBA" id="ARBA00023136"/>
    </source>
</evidence>
<keyword evidence="8 10" id="KW-1133">Transmembrane helix</keyword>
<feature type="transmembrane region" description="Helical" evidence="10">
    <location>
        <begin position="141"/>
        <end position="162"/>
    </location>
</feature>
<evidence type="ECO:0000256" key="6">
    <source>
        <dbReference type="ARBA" id="ARBA00022692"/>
    </source>
</evidence>
<evidence type="ECO:0000256" key="8">
    <source>
        <dbReference type="ARBA" id="ARBA00022989"/>
    </source>
</evidence>
<dbReference type="GO" id="GO:0008515">
    <property type="term" value="F:sucrose transmembrane transporter activity"/>
    <property type="evidence" value="ECO:0007669"/>
    <property type="project" value="UniProtKB-ARBA"/>
</dbReference>
<keyword evidence="9 10" id="KW-0472">Membrane</keyword>
<feature type="transmembrane region" description="Helical" evidence="10">
    <location>
        <begin position="174"/>
        <end position="196"/>
    </location>
</feature>
<dbReference type="EMBL" id="JAXIOK010000014">
    <property type="protein sequence ID" value="KAK4755517.1"/>
    <property type="molecule type" value="Genomic_DNA"/>
</dbReference>
<comment type="subcellular location">
    <subcellularLocation>
        <location evidence="1 10">Cell membrane</location>
        <topology evidence="1 10">Multi-pass membrane protein</topology>
    </subcellularLocation>
</comment>
<reference evidence="11 12" key="1">
    <citation type="journal article" date="2023" name="Hortic Res">
        <title>Pangenome of water caltrop reveals structural variations and asymmetric subgenome divergence after allopolyploidization.</title>
        <authorList>
            <person name="Zhang X."/>
            <person name="Chen Y."/>
            <person name="Wang L."/>
            <person name="Yuan Y."/>
            <person name="Fang M."/>
            <person name="Shi L."/>
            <person name="Lu R."/>
            <person name="Comes H.P."/>
            <person name="Ma Y."/>
            <person name="Chen Y."/>
            <person name="Huang G."/>
            <person name="Zhou Y."/>
            <person name="Zheng Z."/>
            <person name="Qiu Y."/>
        </authorList>
    </citation>
    <scope>NUCLEOTIDE SEQUENCE [LARGE SCALE GENOMIC DNA]</scope>
    <source>
        <tissue evidence="11">Roots</tissue>
    </source>
</reference>
<keyword evidence="12" id="KW-1185">Reference proteome</keyword>
<accession>A0AAN7JYG8</accession>
<feature type="transmembrane region" description="Helical" evidence="10">
    <location>
        <begin position="57"/>
        <end position="74"/>
    </location>
</feature>
<name>A0AAN7JYG8_9MYRT</name>
<keyword evidence="6 10" id="KW-0812">Transmembrane</keyword>
<evidence type="ECO:0000256" key="4">
    <source>
        <dbReference type="ARBA" id="ARBA00022475"/>
    </source>
</evidence>
<keyword evidence="3 10" id="KW-0813">Transport</keyword>
<dbReference type="Pfam" id="PF03083">
    <property type="entry name" value="MtN3_slv"/>
    <property type="match status" value="2"/>
</dbReference>
<evidence type="ECO:0000256" key="3">
    <source>
        <dbReference type="ARBA" id="ARBA00022448"/>
    </source>
</evidence>
<keyword evidence="7" id="KW-0677">Repeat</keyword>
<sequence length="277" mass="31085">MCILLSTPNSHVHLHSSYVIYLCCWTGNIVSFLVFLAPVPTFVTIMKKKSSDGFQSIPYVVALSSSLLWLYYGFLKTNSIMIISISAIGIALEIAYLTIYVIYASRDAKILLLKLLVLFNVVGNGLMLVLTLLLLKGAQRVNAVGWICAAFNLAVFAAPLGIMRRVIRTKSVEFMPFTLSFFLTLCATMWFFYGFFVKDKFIALPNVLGFLFGIAQMTLYMLYNNSKKEMPMNRQQQQKQEDPRQCATVIDEPKLTEMKIVLDCSTGSLAGSKENNV</sequence>
<feature type="transmembrane region" description="Helical" evidence="10">
    <location>
        <begin position="202"/>
        <end position="223"/>
    </location>
</feature>
<dbReference type="FunFam" id="1.20.1280.290:FF:000001">
    <property type="entry name" value="Bidirectional sugar transporter SWEET"/>
    <property type="match status" value="1"/>
</dbReference>
<dbReference type="AlphaFoldDB" id="A0AAN7JYG8"/>
<evidence type="ECO:0000256" key="2">
    <source>
        <dbReference type="ARBA" id="ARBA00007809"/>
    </source>
</evidence>
<feature type="transmembrane region" description="Helical" evidence="10">
    <location>
        <begin position="115"/>
        <end position="135"/>
    </location>
</feature>
<keyword evidence="4" id="KW-1003">Cell membrane</keyword>
<organism evidence="11 12">
    <name type="scientific">Trapa incisa</name>
    <dbReference type="NCBI Taxonomy" id="236973"/>
    <lineage>
        <taxon>Eukaryota</taxon>
        <taxon>Viridiplantae</taxon>
        <taxon>Streptophyta</taxon>
        <taxon>Embryophyta</taxon>
        <taxon>Tracheophyta</taxon>
        <taxon>Spermatophyta</taxon>
        <taxon>Magnoliopsida</taxon>
        <taxon>eudicotyledons</taxon>
        <taxon>Gunneridae</taxon>
        <taxon>Pentapetalae</taxon>
        <taxon>rosids</taxon>
        <taxon>malvids</taxon>
        <taxon>Myrtales</taxon>
        <taxon>Lythraceae</taxon>
        <taxon>Trapa</taxon>
    </lineage>
</organism>
<evidence type="ECO:0000256" key="10">
    <source>
        <dbReference type="RuleBase" id="RU910715"/>
    </source>
</evidence>
<dbReference type="PANTHER" id="PTHR10791">
    <property type="entry name" value="RAG1-ACTIVATING PROTEIN 1"/>
    <property type="match status" value="1"/>
</dbReference>
<evidence type="ECO:0000256" key="5">
    <source>
        <dbReference type="ARBA" id="ARBA00022597"/>
    </source>
</evidence>
<keyword evidence="5 10" id="KW-0762">Sugar transport</keyword>
<evidence type="ECO:0000313" key="11">
    <source>
        <dbReference type="EMBL" id="KAK4755517.1"/>
    </source>
</evidence>
<comment type="similarity">
    <text evidence="2 10">Belongs to the SWEET sugar transporter family.</text>
</comment>
<comment type="caution">
    <text evidence="11">The sequence shown here is derived from an EMBL/GenBank/DDBJ whole genome shotgun (WGS) entry which is preliminary data.</text>
</comment>
<dbReference type="GO" id="GO:0051119">
    <property type="term" value="F:sugar transmembrane transporter activity"/>
    <property type="evidence" value="ECO:0007669"/>
    <property type="project" value="InterPro"/>
</dbReference>